<sequence length="377" mass="43403">MEKFNVFDVSSALIKRIRRDYAEDVAIAAYYGSYTDGTATERSDLDFFYIPANPQGYGAGLSFILGGRSFDFWPIDWERAERMARLEDSKTGILADCKLLYVRSDEDLERFNNLKLQIKDMRSFEGEKKFLDLAEKKLEGVYPFLWEMRRAGIGKSLSFYRLQAFEVVAPVLEAIALANRTYLRKGWGKNLTEIYNLPVRPAELEQVMNTMMRSGEPPAIIGACEHLVDSAKRVFDEQRSRLQPPTPQYVPRAEGFFEEFKGLLDKVQSACERKEYELAFFSAVHVESELNSFLVFCETGQWKVGQKAQEEGRKIAERAKLPSLVSVLDPANLFALQSAANRLEVTLERFFREQGVEIRKFGNLDEFRQFLLEYKPD</sequence>
<accession>A0ACC6PJE7</accession>
<evidence type="ECO:0000313" key="2">
    <source>
        <dbReference type="Proteomes" id="UP001380953"/>
    </source>
</evidence>
<protein>
    <submittedName>
        <fullName evidence="1">Nucleotidyltransferase domain-containing protein</fullName>
        <ecNumber evidence="1">2.7.7.-</ecNumber>
    </submittedName>
</protein>
<proteinExistence type="predicted"/>
<gene>
    <name evidence="1" type="ORF">WKI47_24585</name>
</gene>
<dbReference type="EC" id="2.7.7.-" evidence="1"/>
<name>A0ACC6PJE7_9BACL</name>
<keyword evidence="1" id="KW-0548">Nucleotidyltransferase</keyword>
<comment type="caution">
    <text evidence="1">The sequence shown here is derived from an EMBL/GenBank/DDBJ whole genome shotgun (WGS) entry which is preliminary data.</text>
</comment>
<evidence type="ECO:0000313" key="1">
    <source>
        <dbReference type="EMBL" id="MEJ8307099.1"/>
    </source>
</evidence>
<dbReference type="EMBL" id="JBBKAR010000061">
    <property type="protein sequence ID" value="MEJ8307099.1"/>
    <property type="molecule type" value="Genomic_DNA"/>
</dbReference>
<reference evidence="1" key="1">
    <citation type="submission" date="2024-03" db="EMBL/GenBank/DDBJ databases">
        <title>Whole genome sequecning of epiphytes from Marcgravia umbellata leaves.</title>
        <authorList>
            <person name="Kumar G."/>
            <person name="Savka M.A."/>
        </authorList>
    </citation>
    <scope>NUCLEOTIDE SEQUENCE</scope>
    <source>
        <strain evidence="1">RIT_BL5</strain>
    </source>
</reference>
<keyword evidence="2" id="KW-1185">Reference proteome</keyword>
<keyword evidence="1" id="KW-0808">Transferase</keyword>
<organism evidence="1 2">
    <name type="scientific">Saccharibacillus sacchari</name>
    <dbReference type="NCBI Taxonomy" id="456493"/>
    <lineage>
        <taxon>Bacteria</taxon>
        <taxon>Bacillati</taxon>
        <taxon>Bacillota</taxon>
        <taxon>Bacilli</taxon>
        <taxon>Bacillales</taxon>
        <taxon>Paenibacillaceae</taxon>
        <taxon>Saccharibacillus</taxon>
    </lineage>
</organism>
<dbReference type="Proteomes" id="UP001380953">
    <property type="component" value="Unassembled WGS sequence"/>
</dbReference>